<name>A0A9K3LCV9_9STRA</name>
<organism evidence="7 8">
    <name type="scientific">Nitzschia inconspicua</name>
    <dbReference type="NCBI Taxonomy" id="303405"/>
    <lineage>
        <taxon>Eukaryota</taxon>
        <taxon>Sar</taxon>
        <taxon>Stramenopiles</taxon>
        <taxon>Ochrophyta</taxon>
        <taxon>Bacillariophyta</taxon>
        <taxon>Bacillariophyceae</taxon>
        <taxon>Bacillariophycidae</taxon>
        <taxon>Bacillariales</taxon>
        <taxon>Bacillariaceae</taxon>
        <taxon>Nitzschia</taxon>
    </lineage>
</organism>
<feature type="transmembrane region" description="Helical" evidence="6">
    <location>
        <begin position="220"/>
        <end position="242"/>
    </location>
</feature>
<feature type="transmembrane region" description="Helical" evidence="6">
    <location>
        <begin position="510"/>
        <end position="530"/>
    </location>
</feature>
<dbReference type="PANTHER" id="PTHR23519">
    <property type="entry name" value="AUTOPHAGY-RELATED PROTEIN 22"/>
    <property type="match status" value="1"/>
</dbReference>
<evidence type="ECO:0000256" key="5">
    <source>
        <dbReference type="SAM" id="MobiDB-lite"/>
    </source>
</evidence>
<feature type="transmembrane region" description="Helical" evidence="6">
    <location>
        <begin position="262"/>
        <end position="281"/>
    </location>
</feature>
<feature type="transmembrane region" description="Helical" evidence="6">
    <location>
        <begin position="418"/>
        <end position="436"/>
    </location>
</feature>
<feature type="compositionally biased region" description="Basic and acidic residues" evidence="5">
    <location>
        <begin position="89"/>
        <end position="98"/>
    </location>
</feature>
<feature type="region of interest" description="Disordered" evidence="5">
    <location>
        <begin position="1"/>
        <end position="23"/>
    </location>
</feature>
<sequence>MNNNHDAPNSNNNNNNNNNNNHETWTEASWTSVFAAPCWISPLYYSTTVDNDDHNVTSTSSNSRHRHHQQQQHEPLHNSSSSSTSNDDDVPKRTSMVEREDDEVLGWTLDASARGVVVMGTAVFVSSDLLRLAKEATGCYQYNENVTNEECQERVYGMRPSSVLADIVMVVGLLSAVLMPLIGSIIDHTKYRRAVGSFSAAFMSVMILAQMLIMEDLWFVAAVLQIFVAFSYTVHLCATYAYLPELTTNHEKLAQYTARFSAAQYAGSVVFLILMVGVLSLVNRREGVRSSTVSQTVVFVVCITFFGYAWTHLFKPRPASQQIPENKTLISAGFWKIYKTAQTIVLHHSAIKWFLVSAAFTQAATTTFSTIAITYMTEQLGFSSRENGIAILFLLLFGVPGTRIAAWLNKSVNPIRSLQINLIFWICSVSAAAIFLHQPDQQVMAYIFAMFWGLAMGWVYPTEKTLYVTIIPRGQEAELMGTYICACQFLSWLPPMIFSVMNEMGFSMRIGIFSLTVYFTVSFFILFFVGDYEEAVAHAKQIDDGLIPFTADALSNAIGACYEQFADETGCQPGLLADDLGSTIGMGTIREDSSTKDGSTK</sequence>
<evidence type="ECO:0000313" key="7">
    <source>
        <dbReference type="EMBL" id="KAG7359822.1"/>
    </source>
</evidence>
<dbReference type="GO" id="GO:0012505">
    <property type="term" value="C:endomembrane system"/>
    <property type="evidence" value="ECO:0007669"/>
    <property type="project" value="UniProtKB-SubCell"/>
</dbReference>
<reference evidence="7" key="1">
    <citation type="journal article" date="2021" name="Sci. Rep.">
        <title>Diploid genomic architecture of Nitzschia inconspicua, an elite biomass production diatom.</title>
        <authorList>
            <person name="Oliver A."/>
            <person name="Podell S."/>
            <person name="Pinowska A."/>
            <person name="Traller J.C."/>
            <person name="Smith S.R."/>
            <person name="McClure R."/>
            <person name="Beliaev A."/>
            <person name="Bohutskyi P."/>
            <person name="Hill E.A."/>
            <person name="Rabines A."/>
            <person name="Zheng H."/>
            <person name="Allen L.Z."/>
            <person name="Kuo A."/>
            <person name="Grigoriev I.V."/>
            <person name="Allen A.E."/>
            <person name="Hazlebeck D."/>
            <person name="Allen E.E."/>
        </authorList>
    </citation>
    <scope>NUCLEOTIDE SEQUENCE</scope>
    <source>
        <strain evidence="7">Hildebrandi</strain>
    </source>
</reference>
<keyword evidence="4 6" id="KW-0472">Membrane</keyword>
<feature type="transmembrane region" description="Helical" evidence="6">
    <location>
        <begin position="388"/>
        <end position="406"/>
    </location>
</feature>
<dbReference type="AlphaFoldDB" id="A0A9K3LCV9"/>
<evidence type="ECO:0000313" key="8">
    <source>
        <dbReference type="Proteomes" id="UP000693970"/>
    </source>
</evidence>
<comment type="caution">
    <text evidence="7">The sequence shown here is derived from an EMBL/GenBank/DDBJ whole genome shotgun (WGS) entry which is preliminary data.</text>
</comment>
<evidence type="ECO:0000256" key="1">
    <source>
        <dbReference type="ARBA" id="ARBA00004127"/>
    </source>
</evidence>
<reference evidence="7" key="2">
    <citation type="submission" date="2021-04" db="EMBL/GenBank/DDBJ databases">
        <authorList>
            <person name="Podell S."/>
        </authorList>
    </citation>
    <scope>NUCLEOTIDE SEQUENCE</scope>
    <source>
        <strain evidence="7">Hildebrandi</strain>
    </source>
</reference>
<dbReference type="OrthoDB" id="191614at2759"/>
<feature type="transmembrane region" description="Helical" evidence="6">
    <location>
        <begin position="163"/>
        <end position="182"/>
    </location>
</feature>
<dbReference type="Pfam" id="PF07690">
    <property type="entry name" value="MFS_1"/>
    <property type="match status" value="1"/>
</dbReference>
<feature type="transmembrane region" description="Helical" evidence="6">
    <location>
        <begin position="353"/>
        <end position="376"/>
    </location>
</feature>
<gene>
    <name evidence="7" type="ORF">IV203_034920</name>
</gene>
<evidence type="ECO:0000256" key="6">
    <source>
        <dbReference type="SAM" id="Phobius"/>
    </source>
</evidence>
<feature type="transmembrane region" description="Helical" evidence="6">
    <location>
        <begin position="293"/>
        <end position="310"/>
    </location>
</feature>
<protein>
    <submittedName>
        <fullName evidence="7">Vacuole effluxer Atg22 like protein</fullName>
    </submittedName>
</protein>
<feature type="compositionally biased region" description="Low complexity" evidence="5">
    <location>
        <begin position="1"/>
        <end position="21"/>
    </location>
</feature>
<dbReference type="InterPro" id="IPR011701">
    <property type="entry name" value="MFS"/>
</dbReference>
<keyword evidence="3 6" id="KW-1133">Transmembrane helix</keyword>
<evidence type="ECO:0000256" key="4">
    <source>
        <dbReference type="ARBA" id="ARBA00023136"/>
    </source>
</evidence>
<feature type="region of interest" description="Disordered" evidence="5">
    <location>
        <begin position="55"/>
        <end position="99"/>
    </location>
</feature>
<proteinExistence type="predicted"/>
<evidence type="ECO:0000256" key="2">
    <source>
        <dbReference type="ARBA" id="ARBA00022692"/>
    </source>
</evidence>
<dbReference type="InterPro" id="IPR050495">
    <property type="entry name" value="ATG22/LtaA_families"/>
</dbReference>
<dbReference type="Proteomes" id="UP000693970">
    <property type="component" value="Unassembled WGS sequence"/>
</dbReference>
<dbReference type="PANTHER" id="PTHR23519:SF1">
    <property type="entry name" value="AUTOPHAGY-RELATED PROTEIN 22"/>
    <property type="match status" value="1"/>
</dbReference>
<keyword evidence="2 6" id="KW-0812">Transmembrane</keyword>
<accession>A0A9K3LCV9</accession>
<keyword evidence="8" id="KW-1185">Reference proteome</keyword>
<comment type="subcellular location">
    <subcellularLocation>
        <location evidence="1">Endomembrane system</location>
        <topology evidence="1">Multi-pass membrane protein</topology>
    </subcellularLocation>
</comment>
<feature type="transmembrane region" description="Helical" evidence="6">
    <location>
        <begin position="194"/>
        <end position="213"/>
    </location>
</feature>
<feature type="transmembrane region" description="Helical" evidence="6">
    <location>
        <begin position="443"/>
        <end position="460"/>
    </location>
</feature>
<dbReference type="EMBL" id="JAGRRH010000013">
    <property type="protein sequence ID" value="KAG7359822.1"/>
    <property type="molecule type" value="Genomic_DNA"/>
</dbReference>
<evidence type="ECO:0000256" key="3">
    <source>
        <dbReference type="ARBA" id="ARBA00022989"/>
    </source>
</evidence>
<feature type="transmembrane region" description="Helical" evidence="6">
    <location>
        <begin position="480"/>
        <end position="498"/>
    </location>
</feature>